<dbReference type="Gene3D" id="3.40.50.300">
    <property type="entry name" value="P-loop containing nucleotide triphosphate hydrolases"/>
    <property type="match status" value="1"/>
</dbReference>
<dbReference type="EMBL" id="SDMP01000009">
    <property type="protein sequence ID" value="RYR38405.1"/>
    <property type="molecule type" value="Genomic_DNA"/>
</dbReference>
<reference evidence="9 10" key="1">
    <citation type="submission" date="2019-01" db="EMBL/GenBank/DDBJ databases">
        <title>Sequencing of cultivated peanut Arachis hypogaea provides insights into genome evolution and oil improvement.</title>
        <authorList>
            <person name="Chen X."/>
        </authorList>
    </citation>
    <scope>NUCLEOTIDE SEQUENCE [LARGE SCALE GENOMIC DNA]</scope>
    <source>
        <strain evidence="10">cv. Fuhuasheng</strain>
        <tissue evidence="9">Leaves</tissue>
    </source>
</reference>
<proteinExistence type="predicted"/>
<evidence type="ECO:0000256" key="5">
    <source>
        <dbReference type="ARBA" id="ARBA00022967"/>
    </source>
</evidence>
<keyword evidence="7" id="KW-0472">Membrane</keyword>
<dbReference type="InterPro" id="IPR014018">
    <property type="entry name" value="SecA_motor_DEAD"/>
</dbReference>
<comment type="caution">
    <text evidence="9">The sequence shown here is derived from an EMBL/GenBank/DDBJ whole genome shotgun (WGS) entry which is preliminary data.</text>
</comment>
<dbReference type="STRING" id="3818.A0A445BI85"/>
<sequence>MHKTGRPVLVGTTSVEQSDSLSEQLKEAGIPHEVLNAKPENVEREAEIVVQSGRLGAVTIATNMAGRGTDIILDGNAEFMARLKLREILMPRVVKPDDGVYVSIKKPLPNKTETQVLQDLS</sequence>
<evidence type="ECO:0000256" key="7">
    <source>
        <dbReference type="ARBA" id="ARBA00023136"/>
    </source>
</evidence>
<feature type="domain" description="SecA family profile" evidence="8">
    <location>
        <begin position="1"/>
        <end position="121"/>
    </location>
</feature>
<dbReference type="GO" id="GO:0006886">
    <property type="term" value="P:intracellular protein transport"/>
    <property type="evidence" value="ECO:0007669"/>
    <property type="project" value="InterPro"/>
</dbReference>
<dbReference type="PANTHER" id="PTHR30612:SF0">
    <property type="entry name" value="CHLOROPLAST PROTEIN-TRANSPORTING ATPASE"/>
    <property type="match status" value="1"/>
</dbReference>
<evidence type="ECO:0000313" key="10">
    <source>
        <dbReference type="Proteomes" id="UP000289738"/>
    </source>
</evidence>
<keyword evidence="5" id="KW-1278">Translocase</keyword>
<keyword evidence="4" id="KW-0653">Protein transport</keyword>
<evidence type="ECO:0000256" key="3">
    <source>
        <dbReference type="ARBA" id="ARBA00022840"/>
    </source>
</evidence>
<dbReference type="PANTHER" id="PTHR30612">
    <property type="entry name" value="SECA INNER MEMBRANE COMPONENT OF SEC PROTEIN SECRETION SYSTEM"/>
    <property type="match status" value="1"/>
</dbReference>
<dbReference type="InterPro" id="IPR044722">
    <property type="entry name" value="SecA_SF2_C"/>
</dbReference>
<keyword evidence="10" id="KW-1185">Reference proteome</keyword>
<dbReference type="SMR" id="A0A445BI85"/>
<organism evidence="9 10">
    <name type="scientific">Arachis hypogaea</name>
    <name type="common">Peanut</name>
    <dbReference type="NCBI Taxonomy" id="3818"/>
    <lineage>
        <taxon>Eukaryota</taxon>
        <taxon>Viridiplantae</taxon>
        <taxon>Streptophyta</taxon>
        <taxon>Embryophyta</taxon>
        <taxon>Tracheophyta</taxon>
        <taxon>Spermatophyta</taxon>
        <taxon>Magnoliopsida</taxon>
        <taxon>eudicotyledons</taxon>
        <taxon>Gunneridae</taxon>
        <taxon>Pentapetalae</taxon>
        <taxon>rosids</taxon>
        <taxon>fabids</taxon>
        <taxon>Fabales</taxon>
        <taxon>Fabaceae</taxon>
        <taxon>Papilionoideae</taxon>
        <taxon>50 kb inversion clade</taxon>
        <taxon>dalbergioids sensu lato</taxon>
        <taxon>Dalbergieae</taxon>
        <taxon>Pterocarpus clade</taxon>
        <taxon>Arachis</taxon>
    </lineage>
</organism>
<protein>
    <recommendedName>
        <fullName evidence="8">SecA family profile domain-containing protein</fullName>
    </recommendedName>
</protein>
<evidence type="ECO:0000256" key="4">
    <source>
        <dbReference type="ARBA" id="ARBA00022927"/>
    </source>
</evidence>
<dbReference type="SUPFAM" id="SSF52540">
    <property type="entry name" value="P-loop containing nucleoside triphosphate hydrolases"/>
    <property type="match status" value="1"/>
</dbReference>
<keyword evidence="6" id="KW-0811">Translocation</keyword>
<dbReference type="Pfam" id="PF21090">
    <property type="entry name" value="P-loop_SecA"/>
    <property type="match status" value="1"/>
</dbReference>
<evidence type="ECO:0000256" key="6">
    <source>
        <dbReference type="ARBA" id="ARBA00023010"/>
    </source>
</evidence>
<accession>A0A445BI85</accession>
<dbReference type="InterPro" id="IPR027417">
    <property type="entry name" value="P-loop_NTPase"/>
</dbReference>
<dbReference type="GO" id="GO:0006605">
    <property type="term" value="P:protein targeting"/>
    <property type="evidence" value="ECO:0007669"/>
    <property type="project" value="InterPro"/>
</dbReference>
<dbReference type="PROSITE" id="PS51196">
    <property type="entry name" value="SECA_MOTOR_DEAD"/>
    <property type="match status" value="1"/>
</dbReference>
<keyword evidence="1" id="KW-0813">Transport</keyword>
<evidence type="ECO:0000259" key="8">
    <source>
        <dbReference type="PROSITE" id="PS51196"/>
    </source>
</evidence>
<dbReference type="InterPro" id="IPR020937">
    <property type="entry name" value="SecA_CS"/>
</dbReference>
<dbReference type="GO" id="GO:0005524">
    <property type="term" value="F:ATP binding"/>
    <property type="evidence" value="ECO:0007669"/>
    <property type="project" value="UniProtKB-KW"/>
</dbReference>
<name>A0A445BI85_ARAHY</name>
<dbReference type="AlphaFoldDB" id="A0A445BI85"/>
<keyword evidence="3" id="KW-0067">ATP-binding</keyword>
<dbReference type="Proteomes" id="UP000289738">
    <property type="component" value="Chromosome A09"/>
</dbReference>
<evidence type="ECO:0000256" key="1">
    <source>
        <dbReference type="ARBA" id="ARBA00022448"/>
    </source>
</evidence>
<evidence type="ECO:0000256" key="2">
    <source>
        <dbReference type="ARBA" id="ARBA00022741"/>
    </source>
</evidence>
<dbReference type="InterPro" id="IPR000185">
    <property type="entry name" value="SecA"/>
</dbReference>
<dbReference type="PROSITE" id="PS01312">
    <property type="entry name" value="SECA"/>
    <property type="match status" value="1"/>
</dbReference>
<dbReference type="Gramene" id="arahy.Tifrunner.gnm2.ann2.Ah09g274500.1">
    <property type="protein sequence ID" value="arahy.Tifrunner.gnm2.ann2.Ah09g274500.1-CDS"/>
    <property type="gene ID" value="arahy.Tifrunner.gnm2.ann2.Ah09g274500"/>
</dbReference>
<evidence type="ECO:0000313" key="9">
    <source>
        <dbReference type="EMBL" id="RYR38405.1"/>
    </source>
</evidence>
<keyword evidence="2" id="KW-0547">Nucleotide-binding</keyword>
<dbReference type="GO" id="GO:0016020">
    <property type="term" value="C:membrane"/>
    <property type="evidence" value="ECO:0007669"/>
    <property type="project" value="InterPro"/>
</dbReference>
<gene>
    <name evidence="9" type="ORF">Ahy_A09g043449</name>
</gene>